<dbReference type="RefSeq" id="WP_154419678.1">
    <property type="nucleotide sequence ID" value="NZ_CP044331.1"/>
</dbReference>
<dbReference type="Proteomes" id="UP000422569">
    <property type="component" value="Chromosome"/>
</dbReference>
<dbReference type="AlphaFoldDB" id="A0A6B8M354"/>
<keyword evidence="2" id="KW-1185">Reference proteome</keyword>
<accession>A0A6B8M354</accession>
<reference evidence="1 2" key="1">
    <citation type="submission" date="2019-09" db="EMBL/GenBank/DDBJ databases">
        <title>Isolation and complete genome sequencing of Methylocystis species.</title>
        <authorList>
            <person name="Rumah B.L."/>
            <person name="Stead C.E."/>
            <person name="Stevens B.C."/>
            <person name="Minton N.P."/>
            <person name="Grosse-Honebrink A."/>
            <person name="Zhang Y."/>
        </authorList>
    </citation>
    <scope>NUCLEOTIDE SEQUENCE [LARGE SCALE GENOMIC DNA]</scope>
    <source>
        <strain evidence="1 2">BRCS2</strain>
    </source>
</reference>
<name>A0A6B8M354_9HYPH</name>
<evidence type="ECO:0000313" key="2">
    <source>
        <dbReference type="Proteomes" id="UP000422569"/>
    </source>
</evidence>
<organism evidence="1 2">
    <name type="scientific">Methylocystis parvus</name>
    <dbReference type="NCBI Taxonomy" id="134"/>
    <lineage>
        <taxon>Bacteria</taxon>
        <taxon>Pseudomonadati</taxon>
        <taxon>Pseudomonadota</taxon>
        <taxon>Alphaproteobacteria</taxon>
        <taxon>Hyphomicrobiales</taxon>
        <taxon>Methylocystaceae</taxon>
        <taxon>Methylocystis</taxon>
    </lineage>
</organism>
<dbReference type="KEGG" id="mpar:F7D14_04280"/>
<dbReference type="EMBL" id="CP044331">
    <property type="protein sequence ID" value="QGM96766.1"/>
    <property type="molecule type" value="Genomic_DNA"/>
</dbReference>
<protein>
    <submittedName>
        <fullName evidence="1">Uncharacterized protein</fullName>
    </submittedName>
</protein>
<evidence type="ECO:0000313" key="1">
    <source>
        <dbReference type="EMBL" id="QGM96766.1"/>
    </source>
</evidence>
<proteinExistence type="predicted"/>
<gene>
    <name evidence="1" type="ORF">F7D14_04280</name>
</gene>
<sequence length="79" mass="8638">MGEGVEHKKKPLSEKLSPIGDHAFGTAALLIVTRLWVFPHCGDATKAANLEPRTSLRRFSLDIQASRNQTGRRARAKGA</sequence>